<sequence>MNLVQFLNQNYFVLIPALWLIGHALKQTPIIPDWTIIWILFICSIGIGSIGYGFSLEAIVNGIIAAGIAVFGHQVLKQTKEGIVINKKTDNEG</sequence>
<feature type="transmembrane region" description="Helical" evidence="1">
    <location>
        <begin position="34"/>
        <end position="52"/>
    </location>
</feature>
<reference evidence="2 3" key="1">
    <citation type="submission" date="2017-08" db="EMBL/GenBank/DDBJ databases">
        <title>Complete Genome Sequence of Bacillus kochii Oregon-R-modENCODE STRAIN BDGP4, isolated from Drosophila melanogaster gut.</title>
        <authorList>
            <person name="Wan K.H."/>
            <person name="Yu C."/>
            <person name="Park S."/>
            <person name="Hammonds A.S."/>
            <person name="Booth B.W."/>
            <person name="Celniker S.E."/>
        </authorList>
    </citation>
    <scope>NUCLEOTIDE SEQUENCE [LARGE SCALE GENOMIC DNA]</scope>
    <source>
        <strain evidence="2 3">BDGP4</strain>
    </source>
</reference>
<gene>
    <name evidence="2" type="ORF">CKF48_22760</name>
</gene>
<dbReference type="AlphaFoldDB" id="A0A248TNZ1"/>
<dbReference type="KEGG" id="bko:CKF48_22760"/>
<evidence type="ECO:0000256" key="1">
    <source>
        <dbReference type="SAM" id="Phobius"/>
    </source>
</evidence>
<keyword evidence="1" id="KW-0472">Membrane</keyword>
<name>A0A248TNZ1_9BACI</name>
<evidence type="ECO:0008006" key="4">
    <source>
        <dbReference type="Google" id="ProtNLM"/>
    </source>
</evidence>
<dbReference type="RefSeq" id="WP_095373446.1">
    <property type="nucleotide sequence ID" value="NZ_CANMJM010000002.1"/>
</dbReference>
<keyword evidence="1" id="KW-0812">Transmembrane</keyword>
<proteinExistence type="predicted"/>
<dbReference type="EMBL" id="CP022983">
    <property type="protein sequence ID" value="ASV69882.1"/>
    <property type="molecule type" value="Genomic_DNA"/>
</dbReference>
<evidence type="ECO:0000313" key="3">
    <source>
        <dbReference type="Proteomes" id="UP000215137"/>
    </source>
</evidence>
<keyword evidence="1" id="KW-1133">Transmembrane helix</keyword>
<dbReference type="InterPro" id="IPR032111">
    <property type="entry name" value="Clostridium_phage_holin"/>
</dbReference>
<dbReference type="Proteomes" id="UP000215137">
    <property type="component" value="Chromosome"/>
</dbReference>
<organism evidence="2 3">
    <name type="scientific">Cytobacillus kochii</name>
    <dbReference type="NCBI Taxonomy" id="859143"/>
    <lineage>
        <taxon>Bacteria</taxon>
        <taxon>Bacillati</taxon>
        <taxon>Bacillota</taxon>
        <taxon>Bacilli</taxon>
        <taxon>Bacillales</taxon>
        <taxon>Bacillaceae</taxon>
        <taxon>Cytobacillus</taxon>
    </lineage>
</organism>
<protein>
    <recommendedName>
        <fullName evidence="4">Holin</fullName>
    </recommendedName>
</protein>
<dbReference type="GeneID" id="97215961"/>
<dbReference type="Pfam" id="PF16079">
    <property type="entry name" value="Phage_holin_5_2"/>
    <property type="match status" value="1"/>
</dbReference>
<feature type="transmembrane region" description="Helical" evidence="1">
    <location>
        <begin position="6"/>
        <end position="22"/>
    </location>
</feature>
<accession>A0A248TNZ1</accession>
<keyword evidence="3" id="KW-1185">Reference proteome</keyword>
<evidence type="ECO:0000313" key="2">
    <source>
        <dbReference type="EMBL" id="ASV69882.1"/>
    </source>
</evidence>